<feature type="transmembrane region" description="Helical" evidence="1">
    <location>
        <begin position="176"/>
        <end position="196"/>
    </location>
</feature>
<keyword evidence="1" id="KW-1133">Transmembrane helix</keyword>
<dbReference type="InterPro" id="IPR014756">
    <property type="entry name" value="Ig_E-set"/>
</dbReference>
<dbReference type="STRING" id="391625.PPSIR1_16015"/>
<dbReference type="AlphaFoldDB" id="A6GAT1"/>
<evidence type="ECO:0000256" key="1">
    <source>
        <dbReference type="SAM" id="Phobius"/>
    </source>
</evidence>
<organism evidence="2 3">
    <name type="scientific">Plesiocystis pacifica SIR-1</name>
    <dbReference type="NCBI Taxonomy" id="391625"/>
    <lineage>
        <taxon>Bacteria</taxon>
        <taxon>Pseudomonadati</taxon>
        <taxon>Myxococcota</taxon>
        <taxon>Polyangia</taxon>
        <taxon>Nannocystales</taxon>
        <taxon>Nannocystaceae</taxon>
        <taxon>Plesiocystis</taxon>
    </lineage>
</organism>
<dbReference type="SUPFAM" id="SSF81296">
    <property type="entry name" value="E set domains"/>
    <property type="match status" value="1"/>
</dbReference>
<feature type="transmembrane region" description="Helical" evidence="1">
    <location>
        <begin position="149"/>
        <end position="170"/>
    </location>
</feature>
<evidence type="ECO:0000313" key="2">
    <source>
        <dbReference type="EMBL" id="EDM77022.1"/>
    </source>
</evidence>
<accession>A6GAT1</accession>
<keyword evidence="1" id="KW-0812">Transmembrane</keyword>
<protein>
    <recommendedName>
        <fullName evidence="4">Arrestin-like N-terminal domain-containing protein</fullName>
    </recommendedName>
</protein>
<proteinExistence type="predicted"/>
<keyword evidence="1" id="KW-0472">Membrane</keyword>
<dbReference type="EMBL" id="ABCS01000053">
    <property type="protein sequence ID" value="EDM77022.1"/>
    <property type="molecule type" value="Genomic_DNA"/>
</dbReference>
<dbReference type="Gene3D" id="2.60.40.640">
    <property type="match status" value="1"/>
</dbReference>
<dbReference type="Proteomes" id="UP000005801">
    <property type="component" value="Unassembled WGS sequence"/>
</dbReference>
<keyword evidence="3" id="KW-1185">Reference proteome</keyword>
<gene>
    <name evidence="2" type="ORF">PPSIR1_16015</name>
</gene>
<comment type="caution">
    <text evidence="2">The sequence shown here is derived from an EMBL/GenBank/DDBJ whole genome shotgun (WGS) entry which is preliminary data.</text>
</comment>
<evidence type="ECO:0008006" key="4">
    <source>
        <dbReference type="Google" id="ProtNLM"/>
    </source>
</evidence>
<evidence type="ECO:0000313" key="3">
    <source>
        <dbReference type="Proteomes" id="UP000005801"/>
    </source>
</evidence>
<reference evidence="2 3" key="1">
    <citation type="submission" date="2007-06" db="EMBL/GenBank/DDBJ databases">
        <authorList>
            <person name="Shimkets L."/>
            <person name="Ferriera S."/>
            <person name="Johnson J."/>
            <person name="Kravitz S."/>
            <person name="Beeson K."/>
            <person name="Sutton G."/>
            <person name="Rogers Y.-H."/>
            <person name="Friedman R."/>
            <person name="Frazier M."/>
            <person name="Venter J.C."/>
        </authorList>
    </citation>
    <scope>NUCLEOTIDE SEQUENCE [LARGE SCALE GENOMIC DNA]</scope>
    <source>
        <strain evidence="2 3">SIR-1</strain>
    </source>
</reference>
<sequence length="336" mass="37283">MTMFKAKCDLRVEIDRPERRFMPGERITGAVLVEVDAETKCKALPLTLGWSTHGKGNRASADAAKINLFSGTWFPGSYRYPFDLPCPASPLTYHGELLNVDWYLTTTADVPWALDPEARQDLRVQLPPGSLFDVSQGSADTQASGCAQAFGLIILGFMALAGLIPLGAAITEGNPFMALFSLFWWGILGGITWVVVKQRVAKSAFSKFEASVRHFEANQLTVSVQYRTRRTMNMVTAKLEVEEVVIRGSGTDATTYRETRHSDARPLVVNAAGQQHHEFVFELPNPELVGFSFDAVDNDLVWKVVLDCDIDQWPDLEETIPLQVRPRPMASLGGYR</sequence>
<name>A6GAT1_9BACT</name>
<dbReference type="InterPro" id="IPR014752">
    <property type="entry name" value="Arrestin-like_C"/>
</dbReference>